<protein>
    <submittedName>
        <fullName evidence="2">ATPase 8</fullName>
    </submittedName>
</protein>
<evidence type="ECO:0000256" key="1">
    <source>
        <dbReference type="SAM" id="Phobius"/>
    </source>
</evidence>
<geneLocation type="mitochondrion" evidence="2"/>
<organism evidence="2">
    <name type="scientific">Terrisswalkerius canaliculatus</name>
    <dbReference type="NCBI Taxonomy" id="169913"/>
    <lineage>
        <taxon>Eukaryota</taxon>
        <taxon>Metazoa</taxon>
        <taxon>Spiralia</taxon>
        <taxon>Lophotrochozoa</taxon>
        <taxon>Annelida</taxon>
        <taxon>Clitellata</taxon>
        <taxon>Oligochaeta</taxon>
        <taxon>Crassiclitellata</taxon>
        <taxon>Megascolecida</taxon>
        <taxon>Megascolecidae</taxon>
        <taxon>Terrisswalkerius</taxon>
    </lineage>
</organism>
<accession>Q94VQ5</accession>
<name>Q94VQ5_9ANNE</name>
<keyword evidence="1" id="KW-0812">Transmembrane</keyword>
<evidence type="ECO:0000313" key="2">
    <source>
        <dbReference type="EMBL" id="AAL28036.1"/>
    </source>
</evidence>
<feature type="transmembrane region" description="Helical" evidence="1">
    <location>
        <begin position="6"/>
        <end position="31"/>
    </location>
</feature>
<keyword evidence="1" id="KW-1133">Transmembrane helix</keyword>
<reference evidence="2" key="1">
    <citation type="submission" date="2001-07" db="EMBL/GenBank/DDBJ databases">
        <title>An examination of the classification of the Megascolecidae (Annelida, Oligochaeta) by nuclear (28S) and mitochondrial (12S, 16S) DNA analysis.</title>
        <authorList>
            <person name="Jamieson B.G.M."/>
            <person name="Tillier S."/>
            <person name="Tillier A."/>
            <person name="Justine J.-L."/>
            <person name="Ling E."/>
            <person name="James S."/>
            <person name="McDonald K."/>
            <person name="Hugall A.F."/>
        </authorList>
    </citation>
    <scope>NUCLEOTIDE SEQUENCE</scope>
    <source>
        <strain evidence="2">Kuranda oli10</strain>
    </source>
</reference>
<dbReference type="AlphaFoldDB" id="Q94VQ5"/>
<proteinExistence type="predicted"/>
<sequence>MPHLSPMSWLLAIITTWIIMMLFTSNIWWIGQHMFETKSMKTNGKTYSSPWHWFLQDGWEK</sequence>
<keyword evidence="1" id="KW-0472">Membrane</keyword>
<dbReference type="EMBL" id="AF403436">
    <property type="protein sequence ID" value="AAL28036.1"/>
    <property type="molecule type" value="Genomic_DNA"/>
</dbReference>
<keyword evidence="2" id="KW-0496">Mitochondrion</keyword>